<keyword evidence="3" id="KW-0653">Protein transport</keyword>
<evidence type="ECO:0000256" key="3">
    <source>
        <dbReference type="ARBA" id="ARBA00023225"/>
    </source>
</evidence>
<organism evidence="5 6">
    <name type="scientific">Marinomonas pontica</name>
    <dbReference type="NCBI Taxonomy" id="264739"/>
    <lineage>
        <taxon>Bacteria</taxon>
        <taxon>Pseudomonadati</taxon>
        <taxon>Pseudomonadota</taxon>
        <taxon>Gammaproteobacteria</taxon>
        <taxon>Oceanospirillales</taxon>
        <taxon>Oceanospirillaceae</taxon>
        <taxon>Marinomonas</taxon>
    </lineage>
</organism>
<dbReference type="Gene3D" id="3.40.1690.10">
    <property type="entry name" value="secretion proteins EscU"/>
    <property type="match status" value="1"/>
</dbReference>
<evidence type="ECO:0000256" key="2">
    <source>
        <dbReference type="ARBA" id="ARBA00021622"/>
    </source>
</evidence>
<reference evidence="5 6" key="1">
    <citation type="submission" date="2023-01" db="EMBL/GenBank/DDBJ databases">
        <title>Complete genome sequence of Marinomonas pontica strain 200518_36.</title>
        <authorList>
            <person name="Ueki S."/>
            <person name="Gajardo G."/>
            <person name="Maruyama F."/>
        </authorList>
    </citation>
    <scope>NUCLEOTIDE SEQUENCE [LARGE SCALE GENOMIC DNA]</scope>
    <source>
        <strain evidence="5 6">200518_36</strain>
    </source>
</reference>
<comment type="similarity">
    <text evidence="1">Belongs to the type III secretion exporter family.</text>
</comment>
<dbReference type="Proteomes" id="UP001307608">
    <property type="component" value="Chromosome"/>
</dbReference>
<dbReference type="InterPro" id="IPR029025">
    <property type="entry name" value="T3SS_substrate_exporter_C"/>
</dbReference>
<dbReference type="PANTHER" id="PTHR30531">
    <property type="entry name" value="FLAGELLAR BIOSYNTHETIC PROTEIN FLHB"/>
    <property type="match status" value="1"/>
</dbReference>
<name>A0ABM8FFH1_9GAMM</name>
<dbReference type="RefSeq" id="WP_265730180.1">
    <property type="nucleotide sequence ID" value="NZ_AP027271.1"/>
</dbReference>
<gene>
    <name evidence="5" type="ORF">MACH16_23960</name>
</gene>
<evidence type="ECO:0000313" key="5">
    <source>
        <dbReference type="EMBL" id="BDX03648.1"/>
    </source>
</evidence>
<comment type="function">
    <text evidence="4">Required for formation of the rod structure in the basal body of the flagellar apparatus. Together with FliI and FliH, may constitute the export apparatus of flagellin.</text>
</comment>
<keyword evidence="3" id="KW-0813">Transport</keyword>
<evidence type="ECO:0000256" key="4">
    <source>
        <dbReference type="ARBA" id="ARBA00025078"/>
    </source>
</evidence>
<protein>
    <recommendedName>
        <fullName evidence="2">Flagellar biosynthetic protein FlhB</fullName>
    </recommendedName>
</protein>
<evidence type="ECO:0000313" key="6">
    <source>
        <dbReference type="Proteomes" id="UP001307608"/>
    </source>
</evidence>
<keyword evidence="3" id="KW-1006">Bacterial flagellum protein export</keyword>
<keyword evidence="6" id="KW-1185">Reference proteome</keyword>
<accession>A0ABM8FFH1</accession>
<dbReference type="PANTHER" id="PTHR30531:SF12">
    <property type="entry name" value="FLAGELLAR BIOSYNTHETIC PROTEIN FLHB"/>
    <property type="match status" value="1"/>
</dbReference>
<dbReference type="EMBL" id="AP027271">
    <property type="protein sequence ID" value="BDX03648.1"/>
    <property type="molecule type" value="Genomic_DNA"/>
</dbReference>
<dbReference type="Pfam" id="PF01312">
    <property type="entry name" value="Bac_export_2"/>
    <property type="match status" value="1"/>
</dbReference>
<sequence>MQKAVALKYDYTAAPTVTAKGSGLLAEKIMAVAKDNDVLLHQSPELVEMLSTLELGEEIPESLYLAVAEIIAFAHQIKDHQW</sequence>
<dbReference type="SUPFAM" id="SSF160544">
    <property type="entry name" value="EscU C-terminal domain-like"/>
    <property type="match status" value="1"/>
</dbReference>
<proteinExistence type="inferred from homology"/>
<dbReference type="InterPro" id="IPR006135">
    <property type="entry name" value="T3SS_substrate_exporter"/>
</dbReference>
<evidence type="ECO:0000256" key="1">
    <source>
        <dbReference type="ARBA" id="ARBA00010690"/>
    </source>
</evidence>